<organism evidence="3 4">
    <name type="scientific">Staurois parvus</name>
    <dbReference type="NCBI Taxonomy" id="386267"/>
    <lineage>
        <taxon>Eukaryota</taxon>
        <taxon>Metazoa</taxon>
        <taxon>Chordata</taxon>
        <taxon>Craniata</taxon>
        <taxon>Vertebrata</taxon>
        <taxon>Euteleostomi</taxon>
        <taxon>Amphibia</taxon>
        <taxon>Batrachia</taxon>
        <taxon>Anura</taxon>
        <taxon>Neobatrachia</taxon>
        <taxon>Ranoidea</taxon>
        <taxon>Ranidae</taxon>
        <taxon>Staurois</taxon>
    </lineage>
</organism>
<comment type="caution">
    <text evidence="3">The sequence shown here is derived from an EMBL/GenBank/DDBJ whole genome shotgun (WGS) entry which is preliminary data.</text>
</comment>
<feature type="non-terminal residue" evidence="3">
    <location>
        <position position="122"/>
    </location>
</feature>
<dbReference type="PANTHER" id="PTHR21331">
    <property type="entry name" value="BRCA1-ASSOCIATED ATM ACTIVATOR 1"/>
    <property type="match status" value="1"/>
</dbReference>
<keyword evidence="2" id="KW-0963">Cytoplasm</keyword>
<gene>
    <name evidence="3" type="ORF">SPARVUS_LOCUS15166819</name>
</gene>
<proteinExistence type="predicted"/>
<feature type="non-terminal residue" evidence="3">
    <location>
        <position position="1"/>
    </location>
</feature>
<dbReference type="InterPro" id="IPR038904">
    <property type="entry name" value="BRAT1"/>
</dbReference>
<accession>A0ABN9H3V9</accession>
<name>A0ABN9H3V9_9NEOB</name>
<evidence type="ECO:0000256" key="1">
    <source>
        <dbReference type="ARBA" id="ARBA00004496"/>
    </source>
</evidence>
<evidence type="ECO:0000256" key="2">
    <source>
        <dbReference type="ARBA" id="ARBA00022490"/>
    </source>
</evidence>
<evidence type="ECO:0000313" key="4">
    <source>
        <dbReference type="Proteomes" id="UP001162483"/>
    </source>
</evidence>
<dbReference type="PANTHER" id="PTHR21331:SF2">
    <property type="entry name" value="BRCA1-ASSOCIATED ATM ACTIVATOR 1"/>
    <property type="match status" value="1"/>
</dbReference>
<evidence type="ECO:0000313" key="3">
    <source>
        <dbReference type="EMBL" id="CAI9615015.1"/>
    </source>
</evidence>
<sequence>AECSQLLPHVCGVLLDSRQLVKDDSIYEKLLDWFKSLLGADPPEMLLEENPCLVGLFQQVLNMGDPDPSLLAFSMRLVGMFAAQEGGFQYLQANDVVQDMFGEWSYNNVTWKDASVRRAWIQ</sequence>
<dbReference type="EMBL" id="CATNWA010019787">
    <property type="protein sequence ID" value="CAI9615015.1"/>
    <property type="molecule type" value="Genomic_DNA"/>
</dbReference>
<keyword evidence="4" id="KW-1185">Reference proteome</keyword>
<reference evidence="3" key="1">
    <citation type="submission" date="2023-05" db="EMBL/GenBank/DDBJ databases">
        <authorList>
            <person name="Stuckert A."/>
        </authorList>
    </citation>
    <scope>NUCLEOTIDE SEQUENCE</scope>
</reference>
<comment type="subcellular location">
    <subcellularLocation>
        <location evidence="1">Cytoplasm</location>
    </subcellularLocation>
</comment>
<protein>
    <submittedName>
        <fullName evidence="3">Uncharacterized protein</fullName>
    </submittedName>
</protein>
<dbReference type="Proteomes" id="UP001162483">
    <property type="component" value="Unassembled WGS sequence"/>
</dbReference>